<evidence type="ECO:0000313" key="1">
    <source>
        <dbReference type="EMBL" id="ADL19314.1"/>
    </source>
</evidence>
<protein>
    <submittedName>
        <fullName evidence="1">Uncharacterized protein</fullName>
    </submittedName>
</protein>
<dbReference type="KEGG" id="asc:ASAC_0908"/>
<accession>D9Q1X6</accession>
<dbReference type="AlphaFoldDB" id="D9Q1X6"/>
<dbReference type="EMBL" id="CP001742">
    <property type="protein sequence ID" value="ADL19314.1"/>
    <property type="molecule type" value="Genomic_DNA"/>
</dbReference>
<organism evidence="1 2">
    <name type="scientific">Acidilobus saccharovorans (strain DSM 16705 / JCM 18335 / VKM B-2471 / 345-15)</name>
    <dbReference type="NCBI Taxonomy" id="666510"/>
    <lineage>
        <taxon>Archaea</taxon>
        <taxon>Thermoproteota</taxon>
        <taxon>Thermoprotei</taxon>
        <taxon>Acidilobales</taxon>
        <taxon>Acidilobaceae</taxon>
        <taxon>Acidilobus</taxon>
    </lineage>
</organism>
<reference evidence="1 2" key="1">
    <citation type="journal article" date="2010" name="Appl. Environ. Microbiol.">
        <title>The genome sequence of the crenarchaeon Acidilobus saccharovorans supports a new order, Acidilobales, and suggests an important ecological role in terrestrial acidic hot springs.</title>
        <authorList>
            <person name="Mardanov A.V."/>
            <person name="Svetlitchnyi V.A."/>
            <person name="Beletsky A.V."/>
            <person name="Prokofeva M.I."/>
            <person name="Bonch-Osmolovskaya E.A."/>
            <person name="Ravin N.V."/>
            <person name="Skryabin K.G."/>
        </authorList>
    </citation>
    <scope>NUCLEOTIDE SEQUENCE [LARGE SCALE GENOMIC DNA]</scope>
    <source>
        <strain evidence="2">DSM 16705 / JCM 18335 / VKM B-2471 / 345-15</strain>
    </source>
</reference>
<dbReference type="OrthoDB" id="381852at2157"/>
<proteinExistence type="predicted"/>
<evidence type="ECO:0000313" key="2">
    <source>
        <dbReference type="Proteomes" id="UP000000346"/>
    </source>
</evidence>
<dbReference type="Proteomes" id="UP000000346">
    <property type="component" value="Chromosome"/>
</dbReference>
<sequence length="115" mass="13033">MEDERLSRALYKVVELEGKVPESIADGSLEEALRELAEMLSSLELSSKEPQVVRRPYAGISTEVKLLSEMALALRLRMLQTGRHNVIGLNYFYHRLDQVISYLLEGRQSRGALSL</sequence>
<dbReference type="HOGENOM" id="CLU_2103363_0_0_2"/>
<dbReference type="InParanoid" id="D9Q1X6"/>
<dbReference type="eggNOG" id="arCOG12511">
    <property type="taxonomic scope" value="Archaea"/>
</dbReference>
<keyword evidence="2" id="KW-1185">Reference proteome</keyword>
<gene>
    <name evidence="1" type="ordered locus">ASAC_0908</name>
</gene>
<dbReference type="STRING" id="666510.ASAC_0908"/>
<dbReference type="RefSeq" id="WP_013266826.1">
    <property type="nucleotide sequence ID" value="NC_014374.1"/>
</dbReference>
<dbReference type="GeneID" id="9499147"/>
<name>D9Q1X6_ACIS3</name>